<dbReference type="EMBL" id="KZ825560">
    <property type="protein sequence ID" value="PYI27890.1"/>
    <property type="molecule type" value="Genomic_DNA"/>
</dbReference>
<proteinExistence type="predicted"/>
<dbReference type="SUPFAM" id="SSF51101">
    <property type="entry name" value="Mannose-binding lectins"/>
    <property type="match status" value="1"/>
</dbReference>
<dbReference type="AlphaFoldDB" id="A0A2V5IHB0"/>
<evidence type="ECO:0000313" key="2">
    <source>
        <dbReference type="Proteomes" id="UP000248817"/>
    </source>
</evidence>
<name>A0A2V5IHB0_9EURO</name>
<gene>
    <name evidence="1" type="ORF">BP00DRAFT_449874</name>
</gene>
<reference evidence="1 2" key="1">
    <citation type="submission" date="2018-02" db="EMBL/GenBank/DDBJ databases">
        <title>The genomes of Aspergillus section Nigri reveals drivers in fungal speciation.</title>
        <authorList>
            <consortium name="DOE Joint Genome Institute"/>
            <person name="Vesth T.C."/>
            <person name="Nybo J."/>
            <person name="Theobald S."/>
            <person name="Brandl J."/>
            <person name="Frisvad J.C."/>
            <person name="Nielsen K.F."/>
            <person name="Lyhne E.K."/>
            <person name="Kogle M.E."/>
            <person name="Kuo A."/>
            <person name="Riley R."/>
            <person name="Clum A."/>
            <person name="Nolan M."/>
            <person name="Lipzen A."/>
            <person name="Salamov A."/>
            <person name="Henrissat B."/>
            <person name="Wiebenga A."/>
            <person name="De vries R.P."/>
            <person name="Grigoriev I.V."/>
            <person name="Mortensen U.H."/>
            <person name="Andersen M.R."/>
            <person name="Baker S.E."/>
        </authorList>
    </citation>
    <scope>NUCLEOTIDE SEQUENCE [LARGE SCALE GENOMIC DNA]</scope>
    <source>
        <strain evidence="1 2">CBS 114.80</strain>
    </source>
</reference>
<evidence type="ECO:0000313" key="1">
    <source>
        <dbReference type="EMBL" id="PYI27890.1"/>
    </source>
</evidence>
<dbReference type="Gene3D" id="2.100.10.30">
    <property type="entry name" value="Jacalin-like lectin domain"/>
    <property type="match status" value="1"/>
</dbReference>
<keyword evidence="2" id="KW-1185">Reference proteome</keyword>
<dbReference type="InterPro" id="IPR036404">
    <property type="entry name" value="Jacalin-like_lectin_dom_sf"/>
</dbReference>
<sequence>MTPLPIGDVFFRHDLLKCNGFDPSNPEHLMEHIHVETLDFGWEDRRAQERDSLGLVGRTQKKAKYYRWSKSTYHEGETIKSMTVCDAERVDSIKFETSEGGQFSAGGTGGTPYQLDAGYITGAQRRAADEIGKLGIGLSDTDIYHS</sequence>
<organism evidence="1 2">
    <name type="scientific">Aspergillus indologenus CBS 114.80</name>
    <dbReference type="NCBI Taxonomy" id="1450541"/>
    <lineage>
        <taxon>Eukaryota</taxon>
        <taxon>Fungi</taxon>
        <taxon>Dikarya</taxon>
        <taxon>Ascomycota</taxon>
        <taxon>Pezizomycotina</taxon>
        <taxon>Eurotiomycetes</taxon>
        <taxon>Eurotiomycetidae</taxon>
        <taxon>Eurotiales</taxon>
        <taxon>Aspergillaceae</taxon>
        <taxon>Aspergillus</taxon>
        <taxon>Aspergillus subgen. Circumdati</taxon>
    </lineage>
</organism>
<dbReference type="Proteomes" id="UP000248817">
    <property type="component" value="Unassembled WGS sequence"/>
</dbReference>
<protein>
    <submittedName>
        <fullName evidence="1">Uncharacterized protein</fullName>
    </submittedName>
</protein>
<accession>A0A2V5IHB0</accession>